<dbReference type="Proteomes" id="UP000266861">
    <property type="component" value="Unassembled WGS sequence"/>
</dbReference>
<evidence type="ECO:0000313" key="2">
    <source>
        <dbReference type="Proteomes" id="UP000266861"/>
    </source>
</evidence>
<gene>
    <name evidence="1" type="ORF">Glove_208g91</name>
</gene>
<proteinExistence type="predicted"/>
<organism evidence="1 2">
    <name type="scientific">Diversispora epigaea</name>
    <dbReference type="NCBI Taxonomy" id="1348612"/>
    <lineage>
        <taxon>Eukaryota</taxon>
        <taxon>Fungi</taxon>
        <taxon>Fungi incertae sedis</taxon>
        <taxon>Mucoromycota</taxon>
        <taxon>Glomeromycotina</taxon>
        <taxon>Glomeromycetes</taxon>
        <taxon>Diversisporales</taxon>
        <taxon>Diversisporaceae</taxon>
        <taxon>Diversispora</taxon>
    </lineage>
</organism>
<protein>
    <submittedName>
        <fullName evidence="1">Uncharacterized protein</fullName>
    </submittedName>
</protein>
<sequence>MRKCIETSRKLLEVVFGEGSYKGSVTVGKLRAPNLRAYEIDKIKKKKEPFYLDNLQRAGTVQVDKLMHWSGLVSRIMDVAQTNLRQELHNHNVRNSSSVKIK</sequence>
<reference evidence="1 2" key="1">
    <citation type="submission" date="2018-08" db="EMBL/GenBank/DDBJ databases">
        <title>Genome and evolution of the arbuscular mycorrhizal fungus Diversispora epigaea (formerly Glomus versiforme) and its bacterial endosymbionts.</title>
        <authorList>
            <person name="Sun X."/>
            <person name="Fei Z."/>
            <person name="Harrison M."/>
        </authorList>
    </citation>
    <scope>NUCLEOTIDE SEQUENCE [LARGE SCALE GENOMIC DNA]</scope>
    <source>
        <strain evidence="1 2">IT104</strain>
    </source>
</reference>
<dbReference type="AlphaFoldDB" id="A0A397IJC9"/>
<accession>A0A397IJC9</accession>
<keyword evidence="2" id="KW-1185">Reference proteome</keyword>
<dbReference type="EMBL" id="PQFF01000195">
    <property type="protein sequence ID" value="RHZ76005.1"/>
    <property type="molecule type" value="Genomic_DNA"/>
</dbReference>
<comment type="caution">
    <text evidence="1">The sequence shown here is derived from an EMBL/GenBank/DDBJ whole genome shotgun (WGS) entry which is preliminary data.</text>
</comment>
<name>A0A397IJC9_9GLOM</name>
<evidence type="ECO:0000313" key="1">
    <source>
        <dbReference type="EMBL" id="RHZ76005.1"/>
    </source>
</evidence>